<accession>A0AAE1GVY6</accession>
<protein>
    <submittedName>
        <fullName evidence="2">Teneurin-4</fullName>
    </submittedName>
</protein>
<dbReference type="EMBL" id="JAHWGI010000150">
    <property type="protein sequence ID" value="KAK3910345.1"/>
    <property type="molecule type" value="Genomic_DNA"/>
</dbReference>
<feature type="region of interest" description="Disordered" evidence="1">
    <location>
        <begin position="1"/>
        <end position="32"/>
    </location>
</feature>
<name>A0AAE1GVY6_9NEOP</name>
<evidence type="ECO:0000313" key="3">
    <source>
        <dbReference type="Proteomes" id="UP001219518"/>
    </source>
</evidence>
<reference evidence="2" key="2">
    <citation type="journal article" date="2023" name="BMC Genomics">
        <title>Pest status, molecular evolution, and epigenetic factors derived from the genome assembly of Frankliniella fusca, a thysanopteran phytovirus vector.</title>
        <authorList>
            <person name="Catto M.A."/>
            <person name="Labadie P.E."/>
            <person name="Jacobson A.L."/>
            <person name="Kennedy G.G."/>
            <person name="Srinivasan R."/>
            <person name="Hunt B.G."/>
        </authorList>
    </citation>
    <scope>NUCLEOTIDE SEQUENCE</scope>
    <source>
        <strain evidence="2">PL_HMW_Pooled</strain>
    </source>
</reference>
<reference evidence="2" key="1">
    <citation type="submission" date="2021-07" db="EMBL/GenBank/DDBJ databases">
        <authorList>
            <person name="Catto M.A."/>
            <person name="Jacobson A."/>
            <person name="Kennedy G."/>
            <person name="Labadie P."/>
            <person name="Hunt B.G."/>
            <person name="Srinivasan R."/>
        </authorList>
    </citation>
    <scope>NUCLEOTIDE SEQUENCE</scope>
    <source>
        <strain evidence="2">PL_HMW_Pooled</strain>
        <tissue evidence="2">Head</tissue>
    </source>
</reference>
<proteinExistence type="predicted"/>
<dbReference type="Proteomes" id="UP001219518">
    <property type="component" value="Unassembled WGS sequence"/>
</dbReference>
<evidence type="ECO:0000313" key="2">
    <source>
        <dbReference type="EMBL" id="KAK3910345.1"/>
    </source>
</evidence>
<gene>
    <name evidence="2" type="ORF">KUF71_020114</name>
</gene>
<dbReference type="Gene3D" id="3.80.10.10">
    <property type="entry name" value="Ribonuclease Inhibitor"/>
    <property type="match status" value="1"/>
</dbReference>
<evidence type="ECO:0000256" key="1">
    <source>
        <dbReference type="SAM" id="MobiDB-lite"/>
    </source>
</evidence>
<dbReference type="AlphaFoldDB" id="A0AAE1GVY6"/>
<keyword evidence="3" id="KW-1185">Reference proteome</keyword>
<sequence length="247" mass="26865">MVGSSLNSESVGDEEPPPTTAALDPPPAEAPPLREMKVLRISSKAPGVCQKEKAAALQEAQGVVRLVGVWCDDDPAWSLELLRRAAPTVERLEVRRPHEPHLRAAHAAMPRLRRLLVWSDFDDALHDAPPELGALPPGHGGLRWLSVSSPSSLPRATLQSLLRAHAGTLEELLLRVGTPGEQRWPWCCSDLHALLGPCRLRALRRLVLWRGIFSHTACGEQLAAVRAALPGVQVLCDLCDGVQEELP</sequence>
<comment type="caution">
    <text evidence="2">The sequence shown here is derived from an EMBL/GenBank/DDBJ whole genome shotgun (WGS) entry which is preliminary data.</text>
</comment>
<dbReference type="InterPro" id="IPR032675">
    <property type="entry name" value="LRR_dom_sf"/>
</dbReference>
<organism evidence="2 3">
    <name type="scientific">Frankliniella fusca</name>
    <dbReference type="NCBI Taxonomy" id="407009"/>
    <lineage>
        <taxon>Eukaryota</taxon>
        <taxon>Metazoa</taxon>
        <taxon>Ecdysozoa</taxon>
        <taxon>Arthropoda</taxon>
        <taxon>Hexapoda</taxon>
        <taxon>Insecta</taxon>
        <taxon>Pterygota</taxon>
        <taxon>Neoptera</taxon>
        <taxon>Paraneoptera</taxon>
        <taxon>Thysanoptera</taxon>
        <taxon>Terebrantia</taxon>
        <taxon>Thripoidea</taxon>
        <taxon>Thripidae</taxon>
        <taxon>Frankliniella</taxon>
    </lineage>
</organism>
<feature type="compositionally biased region" description="Polar residues" evidence="1">
    <location>
        <begin position="1"/>
        <end position="10"/>
    </location>
</feature>